<dbReference type="Proteomes" id="UP000000305">
    <property type="component" value="Unassembled WGS sequence"/>
</dbReference>
<dbReference type="KEGG" id="dpx:DAPPUDRAFT_119487"/>
<feature type="region of interest" description="Disordered" evidence="1">
    <location>
        <begin position="1"/>
        <end position="26"/>
    </location>
</feature>
<protein>
    <submittedName>
        <fullName evidence="2">Uncharacterized protein</fullName>
    </submittedName>
</protein>
<evidence type="ECO:0000313" key="3">
    <source>
        <dbReference type="Proteomes" id="UP000000305"/>
    </source>
</evidence>
<dbReference type="EMBL" id="GL733194">
    <property type="protein sequence ID" value="EFX63151.1"/>
    <property type="molecule type" value="Genomic_DNA"/>
</dbReference>
<evidence type="ECO:0000313" key="2">
    <source>
        <dbReference type="EMBL" id="EFX63151.1"/>
    </source>
</evidence>
<gene>
    <name evidence="2" type="ORF">DAPPUDRAFT_119487</name>
</gene>
<evidence type="ECO:0000256" key="1">
    <source>
        <dbReference type="SAM" id="MobiDB-lite"/>
    </source>
</evidence>
<accession>E9HYM9</accession>
<name>E9HYM9_DAPPU</name>
<dbReference type="HOGENOM" id="CLU_1483460_0_0_1"/>
<dbReference type="InParanoid" id="E9HYM9"/>
<dbReference type="AlphaFoldDB" id="E9HYM9"/>
<keyword evidence="3" id="KW-1185">Reference proteome</keyword>
<organism evidence="2 3">
    <name type="scientific">Daphnia pulex</name>
    <name type="common">Water flea</name>
    <dbReference type="NCBI Taxonomy" id="6669"/>
    <lineage>
        <taxon>Eukaryota</taxon>
        <taxon>Metazoa</taxon>
        <taxon>Ecdysozoa</taxon>
        <taxon>Arthropoda</taxon>
        <taxon>Crustacea</taxon>
        <taxon>Branchiopoda</taxon>
        <taxon>Diplostraca</taxon>
        <taxon>Cladocera</taxon>
        <taxon>Anomopoda</taxon>
        <taxon>Daphniidae</taxon>
        <taxon>Daphnia</taxon>
    </lineage>
</organism>
<feature type="region of interest" description="Disordered" evidence="1">
    <location>
        <begin position="75"/>
        <end position="105"/>
    </location>
</feature>
<reference evidence="2 3" key="1">
    <citation type="journal article" date="2011" name="Science">
        <title>The ecoresponsive genome of Daphnia pulex.</title>
        <authorList>
            <person name="Colbourne J.K."/>
            <person name="Pfrender M.E."/>
            <person name="Gilbert D."/>
            <person name="Thomas W.K."/>
            <person name="Tucker A."/>
            <person name="Oakley T.H."/>
            <person name="Tokishita S."/>
            <person name="Aerts A."/>
            <person name="Arnold G.J."/>
            <person name="Basu M.K."/>
            <person name="Bauer D.J."/>
            <person name="Caceres C.E."/>
            <person name="Carmel L."/>
            <person name="Casola C."/>
            <person name="Choi J.H."/>
            <person name="Detter J.C."/>
            <person name="Dong Q."/>
            <person name="Dusheyko S."/>
            <person name="Eads B.D."/>
            <person name="Frohlich T."/>
            <person name="Geiler-Samerotte K.A."/>
            <person name="Gerlach D."/>
            <person name="Hatcher P."/>
            <person name="Jogdeo S."/>
            <person name="Krijgsveld J."/>
            <person name="Kriventseva E.V."/>
            <person name="Kultz D."/>
            <person name="Laforsch C."/>
            <person name="Lindquist E."/>
            <person name="Lopez J."/>
            <person name="Manak J.R."/>
            <person name="Muller J."/>
            <person name="Pangilinan J."/>
            <person name="Patwardhan R.P."/>
            <person name="Pitluck S."/>
            <person name="Pritham E.J."/>
            <person name="Rechtsteiner A."/>
            <person name="Rho M."/>
            <person name="Rogozin I.B."/>
            <person name="Sakarya O."/>
            <person name="Salamov A."/>
            <person name="Schaack S."/>
            <person name="Shapiro H."/>
            <person name="Shiga Y."/>
            <person name="Skalitzky C."/>
            <person name="Smith Z."/>
            <person name="Souvorov A."/>
            <person name="Sung W."/>
            <person name="Tang Z."/>
            <person name="Tsuchiya D."/>
            <person name="Tu H."/>
            <person name="Vos H."/>
            <person name="Wang M."/>
            <person name="Wolf Y.I."/>
            <person name="Yamagata H."/>
            <person name="Yamada T."/>
            <person name="Ye Y."/>
            <person name="Shaw J.R."/>
            <person name="Andrews J."/>
            <person name="Crease T.J."/>
            <person name="Tang H."/>
            <person name="Lucas S.M."/>
            <person name="Robertson H.M."/>
            <person name="Bork P."/>
            <person name="Koonin E.V."/>
            <person name="Zdobnov E.M."/>
            <person name="Grigoriev I.V."/>
            <person name="Lynch M."/>
            <person name="Boore J.L."/>
        </authorList>
    </citation>
    <scope>NUCLEOTIDE SEQUENCE [LARGE SCALE GENOMIC DNA]</scope>
</reference>
<proteinExistence type="predicted"/>
<sequence length="182" mass="20525">MEGGRELRSVGPRKEKDLSPYVERRARGTRREVVLEDLKDRAGVNIRKFCSNKCYPLVLARAAAKRLANTQLSAPTVTEDYQPPNYVESPSRSPIAKNHDRSLAPSPLTYQGRGLRAVTPIGRMLRKADSRPLPQHSQLKHLCTHIEKPSVLQAILSPFQLRKAFHFRSGHFTSDPQPPDLI</sequence>